<accession>A0A4Q1DAT2</accession>
<gene>
    <name evidence="2" type="ORF">ESB13_03430</name>
</gene>
<keyword evidence="1" id="KW-0732">Signal</keyword>
<comment type="caution">
    <text evidence="2">The sequence shown here is derived from an EMBL/GenBank/DDBJ whole genome shotgun (WGS) entry which is preliminary data.</text>
</comment>
<name>A0A4Q1DAT2_9BACT</name>
<sequence>MRTILCISFLLLAITTIKAQEETDSVKVIVNNLFKAMLLSDSVAFHGCFAPEAIMQTVEKDKLNKTTVRSEFVAEVAGILKKFPAGTAEEKMTFDLIRIDGDLALVWAPYQFYFGGKLLHCGVNCIQLVRLAEGWRIQYIIDTRRLEGC</sequence>
<dbReference type="AlphaFoldDB" id="A0A4Q1DAT2"/>
<dbReference type="Proteomes" id="UP000290545">
    <property type="component" value="Unassembled WGS sequence"/>
</dbReference>
<evidence type="ECO:0000313" key="2">
    <source>
        <dbReference type="EMBL" id="RXK85875.1"/>
    </source>
</evidence>
<dbReference type="RefSeq" id="WP_129001626.1">
    <property type="nucleotide sequence ID" value="NZ_SDHZ01000001.1"/>
</dbReference>
<dbReference type="EMBL" id="SDHZ01000001">
    <property type="protein sequence ID" value="RXK85875.1"/>
    <property type="molecule type" value="Genomic_DNA"/>
</dbReference>
<feature type="chain" id="PRO_5020503341" description="Nuclear transport factor 2 family protein" evidence="1">
    <location>
        <begin position="20"/>
        <end position="149"/>
    </location>
</feature>
<feature type="signal peptide" evidence="1">
    <location>
        <begin position="1"/>
        <end position="19"/>
    </location>
</feature>
<evidence type="ECO:0000256" key="1">
    <source>
        <dbReference type="SAM" id="SignalP"/>
    </source>
</evidence>
<keyword evidence="3" id="KW-1185">Reference proteome</keyword>
<protein>
    <recommendedName>
        <fullName evidence="4">Nuclear transport factor 2 family protein</fullName>
    </recommendedName>
</protein>
<dbReference type="Gene3D" id="3.10.450.50">
    <property type="match status" value="1"/>
</dbReference>
<dbReference type="SUPFAM" id="SSF54427">
    <property type="entry name" value="NTF2-like"/>
    <property type="match status" value="1"/>
</dbReference>
<dbReference type="InterPro" id="IPR032710">
    <property type="entry name" value="NTF2-like_dom_sf"/>
</dbReference>
<reference evidence="2 3" key="1">
    <citation type="submission" date="2019-01" db="EMBL/GenBank/DDBJ databases">
        <title>Filimonas sp. strain TTM-71.</title>
        <authorList>
            <person name="Chen W.-M."/>
        </authorList>
    </citation>
    <scope>NUCLEOTIDE SEQUENCE [LARGE SCALE GENOMIC DNA]</scope>
    <source>
        <strain evidence="2 3">TTM-71</strain>
    </source>
</reference>
<evidence type="ECO:0008006" key="4">
    <source>
        <dbReference type="Google" id="ProtNLM"/>
    </source>
</evidence>
<proteinExistence type="predicted"/>
<organism evidence="2 3">
    <name type="scientific">Filimonas effusa</name>
    <dbReference type="NCBI Taxonomy" id="2508721"/>
    <lineage>
        <taxon>Bacteria</taxon>
        <taxon>Pseudomonadati</taxon>
        <taxon>Bacteroidota</taxon>
        <taxon>Chitinophagia</taxon>
        <taxon>Chitinophagales</taxon>
        <taxon>Chitinophagaceae</taxon>
        <taxon>Filimonas</taxon>
    </lineage>
</organism>
<evidence type="ECO:0000313" key="3">
    <source>
        <dbReference type="Proteomes" id="UP000290545"/>
    </source>
</evidence>
<dbReference type="OrthoDB" id="117186at2"/>